<keyword evidence="2" id="KW-1185">Reference proteome</keyword>
<dbReference type="GO" id="GO:0009166">
    <property type="term" value="P:nucleotide catabolic process"/>
    <property type="evidence" value="ECO:0007669"/>
    <property type="project" value="InterPro"/>
</dbReference>
<dbReference type="SUPFAM" id="SSF56300">
    <property type="entry name" value="Metallo-dependent phosphatases"/>
    <property type="match status" value="1"/>
</dbReference>
<dbReference type="InterPro" id="IPR029052">
    <property type="entry name" value="Metallo-depent_PP-like"/>
</dbReference>
<reference evidence="2" key="1">
    <citation type="submission" date="2016-11" db="EMBL/GenBank/DDBJ databases">
        <authorList>
            <person name="Varghese N."/>
            <person name="Submissions S."/>
        </authorList>
    </citation>
    <scope>NUCLEOTIDE SEQUENCE [LARGE SCALE GENOMIC DNA]</scope>
    <source>
        <strain evidence="2">DSM 16990</strain>
    </source>
</reference>
<dbReference type="PANTHER" id="PTHR11575:SF24">
    <property type="entry name" value="5'-NUCLEOTIDASE"/>
    <property type="match status" value="1"/>
</dbReference>
<gene>
    <name evidence="1" type="ORF">SAMN04488522_1133</name>
</gene>
<dbReference type="Gene3D" id="3.60.21.10">
    <property type="match status" value="1"/>
</dbReference>
<name>A0A1M5Q2E0_9SPHI</name>
<dbReference type="AlphaFoldDB" id="A0A1M5Q2E0"/>
<proteinExistence type="predicted"/>
<dbReference type="OrthoDB" id="9775118at2"/>
<dbReference type="STRING" id="288992.SAMN04488522_1133"/>
<dbReference type="GO" id="GO:0016787">
    <property type="term" value="F:hydrolase activity"/>
    <property type="evidence" value="ECO:0007669"/>
    <property type="project" value="InterPro"/>
</dbReference>
<sequence length="314" mass="34477">MISKRRSFLKNSSILAGTVLFGKPLNTLAASGKTPNKLSTELLKISHTGGLSGCINSGKGQFNELIRVNSLFRSTTISGLILDSGNFLKKEGTQEDQLPMIAVMNKLGYHAVNVGEQELSMGQEHFAALLPSISFPLLNCNYDFSHSELSSRIKKYLVLKSGNLKIGITGLGAMVNIPGVAVSNPFKCVNEVAKMLKKELNCDFVICLSQLDDEHKKYDDQKLAAASEYIDLIIGSQEKKLMTNAKALQNAKKWAVYLSQSASEGRTVGEMKFEFNHVNMVTGFHHRFNISGAPNHLSPKDTYAALRRMAMRCA</sequence>
<dbReference type="RefSeq" id="WP_073239185.1">
    <property type="nucleotide sequence ID" value="NZ_FQUQ01000013.1"/>
</dbReference>
<accession>A0A1M5Q2E0</accession>
<dbReference type="PANTHER" id="PTHR11575">
    <property type="entry name" value="5'-NUCLEOTIDASE-RELATED"/>
    <property type="match status" value="1"/>
</dbReference>
<evidence type="ECO:0000313" key="2">
    <source>
        <dbReference type="Proteomes" id="UP000184287"/>
    </source>
</evidence>
<organism evidence="1 2">
    <name type="scientific">Pedobacter caeni</name>
    <dbReference type="NCBI Taxonomy" id="288992"/>
    <lineage>
        <taxon>Bacteria</taxon>
        <taxon>Pseudomonadati</taxon>
        <taxon>Bacteroidota</taxon>
        <taxon>Sphingobacteriia</taxon>
        <taxon>Sphingobacteriales</taxon>
        <taxon>Sphingobacteriaceae</taxon>
        <taxon>Pedobacter</taxon>
    </lineage>
</organism>
<protein>
    <submittedName>
        <fullName evidence="1">5'-nucleotidase</fullName>
    </submittedName>
</protein>
<dbReference type="EMBL" id="FQUQ01000013">
    <property type="protein sequence ID" value="SHH07643.1"/>
    <property type="molecule type" value="Genomic_DNA"/>
</dbReference>
<dbReference type="Proteomes" id="UP000184287">
    <property type="component" value="Unassembled WGS sequence"/>
</dbReference>
<evidence type="ECO:0000313" key="1">
    <source>
        <dbReference type="EMBL" id="SHH07643.1"/>
    </source>
</evidence>
<dbReference type="InterPro" id="IPR006179">
    <property type="entry name" value="5_nucleotidase/apyrase"/>
</dbReference>